<feature type="domain" description="Transglutaminase-like" evidence="1">
    <location>
        <begin position="39"/>
        <end position="144"/>
    </location>
</feature>
<protein>
    <submittedName>
        <fullName evidence="2">Transglutaminase domain-containing protein</fullName>
    </submittedName>
</protein>
<comment type="caution">
    <text evidence="2">The sequence shown here is derived from an EMBL/GenBank/DDBJ whole genome shotgun (WGS) entry which is preliminary data.</text>
</comment>
<evidence type="ECO:0000259" key="1">
    <source>
        <dbReference type="Pfam" id="PF01841"/>
    </source>
</evidence>
<gene>
    <name evidence="2" type="ORF">FN976_02275</name>
</gene>
<dbReference type="Proteomes" id="UP000318199">
    <property type="component" value="Unassembled WGS sequence"/>
</dbReference>
<reference evidence="2 3" key="1">
    <citation type="submission" date="2019-07" db="EMBL/GenBank/DDBJ databases">
        <title>Caenimonas sedimenti sp. nov., isolated from activated sludge.</title>
        <authorList>
            <person name="Xu J."/>
        </authorList>
    </citation>
    <scope>NUCLEOTIDE SEQUENCE [LARGE SCALE GENOMIC DNA]</scope>
    <source>
        <strain evidence="2 3">HX-9-20</strain>
    </source>
</reference>
<dbReference type="InterPro" id="IPR002931">
    <property type="entry name" value="Transglutaminase-like"/>
</dbReference>
<dbReference type="Pfam" id="PF01841">
    <property type="entry name" value="Transglut_core"/>
    <property type="match status" value="1"/>
</dbReference>
<proteinExistence type="predicted"/>
<dbReference type="SUPFAM" id="SSF54001">
    <property type="entry name" value="Cysteine proteinases"/>
    <property type="match status" value="1"/>
</dbReference>
<dbReference type="OrthoDB" id="8889343at2"/>
<dbReference type="InterPro" id="IPR038765">
    <property type="entry name" value="Papain-like_cys_pep_sf"/>
</dbReference>
<dbReference type="EMBL" id="VOBQ01000002">
    <property type="protein sequence ID" value="TWO73084.1"/>
    <property type="molecule type" value="Genomic_DNA"/>
</dbReference>
<keyword evidence="3" id="KW-1185">Reference proteome</keyword>
<sequence>MSAAVSEPSAPAPDLDDPRRWMGSSQLLDLEDTKLRLRARSLTQLCKSDREKALAIYGFVKRIVFAKPFKMRLRTAREVVEANRGDAPDKATVFVALLRLAGVPARIRYITLRGEILRGLTTGVSQAARPVVEAWVQGRWARTDTYIFDAGYMAAARQRLKEQGWEWGYGIHVAGHTLWDGAHDAFVGGMPTDQDPMVVEDLGVYCDPLEFVSSKVYRNNHPRLTRALHWNVLAPTMERAIRDLREDSSGGPALPARKTS</sequence>
<evidence type="ECO:0000313" key="2">
    <source>
        <dbReference type="EMBL" id="TWO73084.1"/>
    </source>
</evidence>
<dbReference type="RefSeq" id="WP_145890541.1">
    <property type="nucleotide sequence ID" value="NZ_VOBQ01000002.1"/>
</dbReference>
<dbReference type="Gene3D" id="3.10.620.30">
    <property type="match status" value="1"/>
</dbReference>
<dbReference type="AlphaFoldDB" id="A0A562ZY48"/>
<name>A0A562ZY48_9BURK</name>
<accession>A0A562ZY48</accession>
<organism evidence="2 3">
    <name type="scientific">Caenimonas sedimenti</name>
    <dbReference type="NCBI Taxonomy" id="2596921"/>
    <lineage>
        <taxon>Bacteria</taxon>
        <taxon>Pseudomonadati</taxon>
        <taxon>Pseudomonadota</taxon>
        <taxon>Betaproteobacteria</taxon>
        <taxon>Burkholderiales</taxon>
        <taxon>Comamonadaceae</taxon>
        <taxon>Caenimonas</taxon>
    </lineage>
</organism>
<evidence type="ECO:0000313" key="3">
    <source>
        <dbReference type="Proteomes" id="UP000318199"/>
    </source>
</evidence>